<keyword evidence="3" id="KW-1185">Reference proteome</keyword>
<gene>
    <name evidence="2" type="ORF">O1R50_02005</name>
</gene>
<evidence type="ECO:0000313" key="3">
    <source>
        <dbReference type="Proteomes" id="UP001146067"/>
    </source>
</evidence>
<accession>A0A9X3P5D2</accession>
<feature type="transmembrane region" description="Helical" evidence="1">
    <location>
        <begin position="160"/>
        <end position="184"/>
    </location>
</feature>
<proteinExistence type="predicted"/>
<dbReference type="EMBL" id="JAPZVP010000001">
    <property type="protein sequence ID" value="MDA1358374.1"/>
    <property type="molecule type" value="Genomic_DNA"/>
</dbReference>
<reference evidence="2" key="1">
    <citation type="submission" date="2022-12" db="EMBL/GenBank/DDBJ databases">
        <title>Gycomyces niveus sp.nov.,a novel actinomycete isolated from soil in Shouguan.</title>
        <authorList>
            <person name="Yang X."/>
        </authorList>
    </citation>
    <scope>NUCLEOTIDE SEQUENCE</scope>
    <source>
        <strain evidence="2">NEAU-A15</strain>
    </source>
</reference>
<comment type="caution">
    <text evidence="2">The sequence shown here is derived from an EMBL/GenBank/DDBJ whole genome shotgun (WGS) entry which is preliminary data.</text>
</comment>
<dbReference type="AlphaFoldDB" id="A0A9X3P5D2"/>
<feature type="transmembrane region" description="Helical" evidence="1">
    <location>
        <begin position="61"/>
        <end position="82"/>
    </location>
</feature>
<keyword evidence="1" id="KW-0812">Transmembrane</keyword>
<keyword evidence="1" id="KW-0472">Membrane</keyword>
<feature type="transmembrane region" description="Helical" evidence="1">
    <location>
        <begin position="135"/>
        <end position="153"/>
    </location>
</feature>
<sequence length="185" mass="19055">MVAPLRARTLLAAQVLFVLVLSIVWMCTLGELVMSEAALCIAPDAPAGCAESNPALTARNALWLVPVLVGGPLIAAAAWLALTPRGQRNAPACVLFSFIWLCAAPALFLDAHSCTAAVDRYCGSHAPIANVLKEVAASVGLVGGPVVLAAIAYRSGRRNLGRVFAVAAFAAMVLVLVKTAAAIIL</sequence>
<dbReference type="Proteomes" id="UP001146067">
    <property type="component" value="Unassembled WGS sequence"/>
</dbReference>
<feature type="transmembrane region" description="Helical" evidence="1">
    <location>
        <begin position="89"/>
        <end position="109"/>
    </location>
</feature>
<name>A0A9X3P5D2_9ACTN</name>
<evidence type="ECO:0000313" key="2">
    <source>
        <dbReference type="EMBL" id="MDA1358374.1"/>
    </source>
</evidence>
<dbReference type="RefSeq" id="WP_270108175.1">
    <property type="nucleotide sequence ID" value="NZ_JAPZVP010000001.1"/>
</dbReference>
<keyword evidence="1" id="KW-1133">Transmembrane helix</keyword>
<evidence type="ECO:0000256" key="1">
    <source>
        <dbReference type="SAM" id="Phobius"/>
    </source>
</evidence>
<protein>
    <submittedName>
        <fullName evidence="2">Uncharacterized protein</fullName>
    </submittedName>
</protein>
<organism evidence="2 3">
    <name type="scientific">Glycomyces luteolus</name>
    <dbReference type="NCBI Taxonomy" id="2670330"/>
    <lineage>
        <taxon>Bacteria</taxon>
        <taxon>Bacillati</taxon>
        <taxon>Actinomycetota</taxon>
        <taxon>Actinomycetes</taxon>
        <taxon>Glycomycetales</taxon>
        <taxon>Glycomycetaceae</taxon>
        <taxon>Glycomyces</taxon>
    </lineage>
</organism>